<dbReference type="GO" id="GO:0120147">
    <property type="term" value="F:formylglycine-generating oxidase activity"/>
    <property type="evidence" value="ECO:0007669"/>
    <property type="project" value="TreeGrafter"/>
</dbReference>
<reference evidence="3" key="2">
    <citation type="submission" date="2020-09" db="EMBL/GenBank/DDBJ databases">
        <authorList>
            <person name="Sun Q."/>
            <person name="Sedlacek I."/>
        </authorList>
    </citation>
    <scope>NUCLEOTIDE SEQUENCE</scope>
    <source>
        <strain evidence="3">CCM 8711</strain>
    </source>
</reference>
<dbReference type="Gene3D" id="3.90.1580.10">
    <property type="entry name" value="paralog of FGE (formylglycine-generating enzyme)"/>
    <property type="match status" value="1"/>
</dbReference>
<dbReference type="Pfam" id="PF03781">
    <property type="entry name" value="FGE-sulfatase"/>
    <property type="match status" value="1"/>
</dbReference>
<keyword evidence="1" id="KW-0472">Membrane</keyword>
<comment type="caution">
    <text evidence="3">The sequence shown here is derived from an EMBL/GenBank/DDBJ whole genome shotgun (WGS) entry which is preliminary data.</text>
</comment>
<dbReference type="SUPFAM" id="SSF56436">
    <property type="entry name" value="C-type lectin-like"/>
    <property type="match status" value="1"/>
</dbReference>
<evidence type="ECO:0000313" key="4">
    <source>
        <dbReference type="Proteomes" id="UP000662074"/>
    </source>
</evidence>
<accession>A0A917J8S5</accession>
<organism evidence="3 4">
    <name type="scientific">Mucilaginibacter galii</name>
    <dbReference type="NCBI Taxonomy" id="2005073"/>
    <lineage>
        <taxon>Bacteria</taxon>
        <taxon>Pseudomonadati</taxon>
        <taxon>Bacteroidota</taxon>
        <taxon>Sphingobacteriia</taxon>
        <taxon>Sphingobacteriales</taxon>
        <taxon>Sphingobacteriaceae</taxon>
        <taxon>Mucilaginibacter</taxon>
    </lineage>
</organism>
<sequence length="389" mass="43683">MNYLYNKLKIGKSIRLLAVCMYIMVSFFTIACNRAKNQNTQQLKSALKAKNTAVCCESNIPSRFGNAKLSQPTGIEQQGLSSHQGMVWIAGGTYPMGADNKQASPDEYPKHKVTVDGFWMDVTEVTNTQFEAFVQATGYVTTAEKKPDWNELKKQLPPGTPKPDESMLVAASLVFKPTQGQVDLNDYSQWWTWQQGADWRHPHGPGSSIKAKGSYPVTQISWYDALAYCKWAGKRLPTEAEWEWAARGGLSNNVYPWGNQPVNAGQAKANIWEGDFPYKNTLADKFYLAAPVRSFKPNGYGLYDMAGNVWEWCHDLYNADYYKTSPAKNPQGANQSFDPQEPYAIKRVIRGGSFLCNDSYCSGFRVARRMKSTEDSGMEHLGFRCVQAK</sequence>
<evidence type="ECO:0000259" key="2">
    <source>
        <dbReference type="Pfam" id="PF03781"/>
    </source>
</evidence>
<reference evidence="3" key="1">
    <citation type="journal article" date="2014" name="Int. J. Syst. Evol. Microbiol.">
        <title>Complete genome sequence of Corynebacterium casei LMG S-19264T (=DSM 44701T), isolated from a smear-ripened cheese.</title>
        <authorList>
            <consortium name="US DOE Joint Genome Institute (JGI-PGF)"/>
            <person name="Walter F."/>
            <person name="Albersmeier A."/>
            <person name="Kalinowski J."/>
            <person name="Ruckert C."/>
        </authorList>
    </citation>
    <scope>NUCLEOTIDE SEQUENCE</scope>
    <source>
        <strain evidence="3">CCM 8711</strain>
    </source>
</reference>
<proteinExistence type="predicted"/>
<gene>
    <name evidence="3" type="ORF">GCM10011425_11770</name>
</gene>
<protein>
    <recommendedName>
        <fullName evidence="2">Sulfatase-modifying factor enzyme-like domain-containing protein</fullName>
    </recommendedName>
</protein>
<dbReference type="PROSITE" id="PS51257">
    <property type="entry name" value="PROKAR_LIPOPROTEIN"/>
    <property type="match status" value="1"/>
</dbReference>
<feature type="transmembrane region" description="Helical" evidence="1">
    <location>
        <begin position="12"/>
        <end position="31"/>
    </location>
</feature>
<keyword evidence="4" id="KW-1185">Reference proteome</keyword>
<keyword evidence="1" id="KW-0812">Transmembrane</keyword>
<dbReference type="InterPro" id="IPR051043">
    <property type="entry name" value="Sulfatase_Mod_Factor_Kinase"/>
</dbReference>
<evidence type="ECO:0000313" key="3">
    <source>
        <dbReference type="EMBL" id="GGI49965.1"/>
    </source>
</evidence>
<dbReference type="InterPro" id="IPR016187">
    <property type="entry name" value="CTDL_fold"/>
</dbReference>
<dbReference type="AlphaFoldDB" id="A0A917J8S5"/>
<keyword evidence="1" id="KW-1133">Transmembrane helix</keyword>
<dbReference type="RefSeq" id="WP_229747053.1">
    <property type="nucleotide sequence ID" value="NZ_BMDO01000002.1"/>
</dbReference>
<feature type="domain" description="Sulfatase-modifying factor enzyme-like" evidence="2">
    <location>
        <begin position="84"/>
        <end position="386"/>
    </location>
</feature>
<dbReference type="InterPro" id="IPR042095">
    <property type="entry name" value="SUMF_sf"/>
</dbReference>
<evidence type="ECO:0000256" key="1">
    <source>
        <dbReference type="SAM" id="Phobius"/>
    </source>
</evidence>
<dbReference type="Proteomes" id="UP000662074">
    <property type="component" value="Unassembled WGS sequence"/>
</dbReference>
<dbReference type="PANTHER" id="PTHR23150">
    <property type="entry name" value="SULFATASE MODIFYING FACTOR 1, 2"/>
    <property type="match status" value="1"/>
</dbReference>
<dbReference type="InterPro" id="IPR005532">
    <property type="entry name" value="SUMF_dom"/>
</dbReference>
<name>A0A917J8S5_9SPHI</name>
<dbReference type="PANTHER" id="PTHR23150:SF19">
    <property type="entry name" value="FORMYLGLYCINE-GENERATING ENZYME"/>
    <property type="match status" value="1"/>
</dbReference>
<dbReference type="EMBL" id="BMDO01000002">
    <property type="protein sequence ID" value="GGI49965.1"/>
    <property type="molecule type" value="Genomic_DNA"/>
</dbReference>